<evidence type="ECO:0000313" key="1">
    <source>
        <dbReference type="EMBL" id="OAP54032.1"/>
    </source>
</evidence>
<keyword evidence="2" id="KW-1185">Reference proteome</keyword>
<dbReference type="RefSeq" id="XP_018687399.1">
    <property type="nucleotide sequence ID" value="XM_018843297.1"/>
</dbReference>
<comment type="caution">
    <text evidence="1">The sequence shown here is derived from an EMBL/GenBank/DDBJ whole genome shotgun (WGS) entry which is preliminary data.</text>
</comment>
<dbReference type="STRING" id="1367422.A0A178Z2M9"/>
<name>A0A178Z2M9_9EURO</name>
<dbReference type="EMBL" id="LVYI01000016">
    <property type="protein sequence ID" value="OAP54032.1"/>
    <property type="molecule type" value="Genomic_DNA"/>
</dbReference>
<reference evidence="1 2" key="1">
    <citation type="submission" date="2016-04" db="EMBL/GenBank/DDBJ databases">
        <title>Draft genome of Fonsecaea erecta CBS 125763.</title>
        <authorList>
            <person name="Weiss V.A."/>
            <person name="Vicente V.A."/>
            <person name="Raittz R.T."/>
            <person name="Moreno L.F."/>
            <person name="De Souza E.M."/>
            <person name="Pedrosa F.O."/>
            <person name="Steffens M.B."/>
            <person name="Faoro H."/>
            <person name="Tadra-Sfeir M.Z."/>
            <person name="Najafzadeh M.J."/>
            <person name="Felipe M.S."/>
            <person name="Teixeira M."/>
            <person name="Sun J."/>
            <person name="Xi L."/>
            <person name="Gomes R."/>
            <person name="De Azevedo C.M."/>
            <person name="Salgado C.G."/>
            <person name="Da Silva M.B."/>
            <person name="Nascimento M.F."/>
            <person name="Queiroz-Telles F."/>
            <person name="Attili D.S."/>
            <person name="Gorbushina A."/>
        </authorList>
    </citation>
    <scope>NUCLEOTIDE SEQUENCE [LARGE SCALE GENOMIC DNA]</scope>
    <source>
        <strain evidence="1 2">CBS 125763</strain>
    </source>
</reference>
<dbReference type="Proteomes" id="UP000078343">
    <property type="component" value="Unassembled WGS sequence"/>
</dbReference>
<proteinExistence type="predicted"/>
<accession>A0A178Z2M9</accession>
<protein>
    <submittedName>
        <fullName evidence="1">Uncharacterized protein</fullName>
    </submittedName>
</protein>
<gene>
    <name evidence="1" type="ORF">AYL99_11792</name>
</gene>
<organism evidence="1 2">
    <name type="scientific">Fonsecaea erecta</name>
    <dbReference type="NCBI Taxonomy" id="1367422"/>
    <lineage>
        <taxon>Eukaryota</taxon>
        <taxon>Fungi</taxon>
        <taxon>Dikarya</taxon>
        <taxon>Ascomycota</taxon>
        <taxon>Pezizomycotina</taxon>
        <taxon>Eurotiomycetes</taxon>
        <taxon>Chaetothyriomycetidae</taxon>
        <taxon>Chaetothyriales</taxon>
        <taxon>Herpotrichiellaceae</taxon>
        <taxon>Fonsecaea</taxon>
    </lineage>
</organism>
<sequence>MPPAAVHHGELGLLLSRLPKALLQRRHLRRALHAWRPGVFRGRLSQVYCIPLRYCDGCYPGGNIPGFWPPIYGLVGLKLLLWSKATVFIDQNLQELSISHPASSSYTRQPLSPTLGPENFAVHLTTLMSLVKRSASGLTFKKILNGDLLATSRDFEGYVVCPLVKSLPTARLGITYVMQSVLRDRGEPDGSLKTADSIPDTPYLYVLTARPLITSLGRSFSPRR</sequence>
<dbReference type="GeneID" id="30015960"/>
<dbReference type="AlphaFoldDB" id="A0A178Z2M9"/>
<evidence type="ECO:0000313" key="2">
    <source>
        <dbReference type="Proteomes" id="UP000078343"/>
    </source>
</evidence>